<accession>A0A2Y8ZPY4</accession>
<dbReference type="InterPro" id="IPR051021">
    <property type="entry name" value="Mito_Ser/Thr_phosphatase"/>
</dbReference>
<dbReference type="InterPro" id="IPR029033">
    <property type="entry name" value="His_PPase_superfam"/>
</dbReference>
<dbReference type="SUPFAM" id="SSF53254">
    <property type="entry name" value="Phosphoglycerate mutase-like"/>
    <property type="match status" value="1"/>
</dbReference>
<organism evidence="2 3">
    <name type="scientific">Branchiibius hedensis</name>
    <dbReference type="NCBI Taxonomy" id="672460"/>
    <lineage>
        <taxon>Bacteria</taxon>
        <taxon>Bacillati</taxon>
        <taxon>Actinomycetota</taxon>
        <taxon>Actinomycetes</taxon>
        <taxon>Micrococcales</taxon>
        <taxon>Dermacoccaceae</taxon>
        <taxon>Branchiibius</taxon>
    </lineage>
</organism>
<keyword evidence="1" id="KW-0378">Hydrolase</keyword>
<dbReference type="AlphaFoldDB" id="A0A2Y8ZPY4"/>
<gene>
    <name evidence="2" type="ORF">SAMN04489750_0623</name>
</gene>
<evidence type="ECO:0000313" key="2">
    <source>
        <dbReference type="EMBL" id="SSA33348.1"/>
    </source>
</evidence>
<dbReference type="Gene3D" id="3.40.50.1240">
    <property type="entry name" value="Phosphoglycerate mutase-like"/>
    <property type="match status" value="1"/>
</dbReference>
<name>A0A2Y8ZPY4_9MICO</name>
<keyword evidence="3" id="KW-1185">Reference proteome</keyword>
<dbReference type="PANTHER" id="PTHR20935:SF1">
    <property type="entry name" value="SLL1549 PROTEIN"/>
    <property type="match status" value="1"/>
</dbReference>
<dbReference type="SMART" id="SM00855">
    <property type="entry name" value="PGAM"/>
    <property type="match status" value="1"/>
</dbReference>
<dbReference type="GO" id="GO:0016787">
    <property type="term" value="F:hydrolase activity"/>
    <property type="evidence" value="ECO:0007669"/>
    <property type="project" value="UniProtKB-KW"/>
</dbReference>
<evidence type="ECO:0000313" key="3">
    <source>
        <dbReference type="Proteomes" id="UP000250028"/>
    </source>
</evidence>
<proteinExistence type="predicted"/>
<dbReference type="InterPro" id="IPR013078">
    <property type="entry name" value="His_Pase_superF_clade-1"/>
</dbReference>
<sequence>MARTRRLTLIRHAKAEDPRLAEDHERALTQTGAADARALGHWMKAQGISPSEVFCSTSVRTRETWAGVVDASGIGALVENDRRIYLAHPQTLIEVLREASEHTRDLVLVGHSPGVPLLAALLADGHGDEAALGALEEGFPTCTAAVLAVDVDWVDIAPGTARLTALHTAARV</sequence>
<dbReference type="Pfam" id="PF00300">
    <property type="entry name" value="His_Phos_1"/>
    <property type="match status" value="1"/>
</dbReference>
<reference evidence="3" key="1">
    <citation type="submission" date="2016-10" db="EMBL/GenBank/DDBJ databases">
        <authorList>
            <person name="Varghese N."/>
            <person name="Submissions S."/>
        </authorList>
    </citation>
    <scope>NUCLEOTIDE SEQUENCE [LARGE SCALE GENOMIC DNA]</scope>
    <source>
        <strain evidence="3">DSM 22951</strain>
    </source>
</reference>
<dbReference type="CDD" id="cd07067">
    <property type="entry name" value="HP_PGM_like"/>
    <property type="match status" value="1"/>
</dbReference>
<dbReference type="RefSeq" id="WP_170119729.1">
    <property type="nucleotide sequence ID" value="NZ_QGDN01000001.1"/>
</dbReference>
<protein>
    <submittedName>
        <fullName evidence="2">Phosphohistidine phosphatase</fullName>
    </submittedName>
</protein>
<evidence type="ECO:0000256" key="1">
    <source>
        <dbReference type="ARBA" id="ARBA00022801"/>
    </source>
</evidence>
<dbReference type="PANTHER" id="PTHR20935">
    <property type="entry name" value="PHOSPHOGLYCERATE MUTASE-RELATED"/>
    <property type="match status" value="1"/>
</dbReference>
<dbReference type="EMBL" id="UESZ01000001">
    <property type="protein sequence ID" value="SSA33348.1"/>
    <property type="molecule type" value="Genomic_DNA"/>
</dbReference>
<dbReference type="Proteomes" id="UP000250028">
    <property type="component" value="Unassembled WGS sequence"/>
</dbReference>